<feature type="chain" id="PRO_5041937785" description="Secreted protein" evidence="2">
    <location>
        <begin position="28"/>
        <end position="103"/>
    </location>
</feature>
<organism evidence="3 4">
    <name type="scientific">Mycena albidolilacea</name>
    <dbReference type="NCBI Taxonomy" id="1033008"/>
    <lineage>
        <taxon>Eukaryota</taxon>
        <taxon>Fungi</taxon>
        <taxon>Dikarya</taxon>
        <taxon>Basidiomycota</taxon>
        <taxon>Agaricomycotina</taxon>
        <taxon>Agaricomycetes</taxon>
        <taxon>Agaricomycetidae</taxon>
        <taxon>Agaricales</taxon>
        <taxon>Marasmiineae</taxon>
        <taxon>Mycenaceae</taxon>
        <taxon>Mycena</taxon>
    </lineage>
</organism>
<proteinExistence type="predicted"/>
<evidence type="ECO:0000313" key="3">
    <source>
        <dbReference type="EMBL" id="KAJ7331580.1"/>
    </source>
</evidence>
<evidence type="ECO:0000313" key="4">
    <source>
        <dbReference type="Proteomes" id="UP001218218"/>
    </source>
</evidence>
<accession>A0AAD6ZPW1</accession>
<feature type="compositionally biased region" description="Polar residues" evidence="1">
    <location>
        <begin position="89"/>
        <end position="103"/>
    </location>
</feature>
<evidence type="ECO:0000256" key="1">
    <source>
        <dbReference type="SAM" id="MobiDB-lite"/>
    </source>
</evidence>
<gene>
    <name evidence="3" type="ORF">DFH08DRAFT_814890</name>
</gene>
<protein>
    <recommendedName>
        <fullName evidence="5">Secreted protein</fullName>
    </recommendedName>
</protein>
<evidence type="ECO:0008006" key="5">
    <source>
        <dbReference type="Google" id="ProtNLM"/>
    </source>
</evidence>
<keyword evidence="2" id="KW-0732">Signal</keyword>
<sequence length="103" mass="11093">MSTFLCFLQPIIVLFMLLLLLTVLAQALSILPPKQEVAVGVGLNDKRTTTPLPGRCRIVILANAPGVLYCNRASERSGPSAILNRSEASENLPTDESQSANNE</sequence>
<name>A0AAD6ZPW1_9AGAR</name>
<comment type="caution">
    <text evidence="3">The sequence shown here is derived from an EMBL/GenBank/DDBJ whole genome shotgun (WGS) entry which is preliminary data.</text>
</comment>
<dbReference type="Proteomes" id="UP001218218">
    <property type="component" value="Unassembled WGS sequence"/>
</dbReference>
<dbReference type="EMBL" id="JARIHO010000035">
    <property type="protein sequence ID" value="KAJ7331580.1"/>
    <property type="molecule type" value="Genomic_DNA"/>
</dbReference>
<evidence type="ECO:0000256" key="2">
    <source>
        <dbReference type="SAM" id="SignalP"/>
    </source>
</evidence>
<keyword evidence="4" id="KW-1185">Reference proteome</keyword>
<reference evidence="3" key="1">
    <citation type="submission" date="2023-03" db="EMBL/GenBank/DDBJ databases">
        <title>Massive genome expansion in bonnet fungi (Mycena s.s.) driven by repeated elements and novel gene families across ecological guilds.</title>
        <authorList>
            <consortium name="Lawrence Berkeley National Laboratory"/>
            <person name="Harder C.B."/>
            <person name="Miyauchi S."/>
            <person name="Viragh M."/>
            <person name="Kuo A."/>
            <person name="Thoen E."/>
            <person name="Andreopoulos B."/>
            <person name="Lu D."/>
            <person name="Skrede I."/>
            <person name="Drula E."/>
            <person name="Henrissat B."/>
            <person name="Morin E."/>
            <person name="Kohler A."/>
            <person name="Barry K."/>
            <person name="LaButti K."/>
            <person name="Morin E."/>
            <person name="Salamov A."/>
            <person name="Lipzen A."/>
            <person name="Mereny Z."/>
            <person name="Hegedus B."/>
            <person name="Baldrian P."/>
            <person name="Stursova M."/>
            <person name="Weitz H."/>
            <person name="Taylor A."/>
            <person name="Grigoriev I.V."/>
            <person name="Nagy L.G."/>
            <person name="Martin F."/>
            <person name="Kauserud H."/>
        </authorList>
    </citation>
    <scope>NUCLEOTIDE SEQUENCE</scope>
    <source>
        <strain evidence="3">CBHHK002</strain>
    </source>
</reference>
<dbReference type="AlphaFoldDB" id="A0AAD6ZPW1"/>
<feature type="region of interest" description="Disordered" evidence="1">
    <location>
        <begin position="80"/>
        <end position="103"/>
    </location>
</feature>
<feature type="signal peptide" evidence="2">
    <location>
        <begin position="1"/>
        <end position="27"/>
    </location>
</feature>